<proteinExistence type="predicted"/>
<comment type="caution">
    <text evidence="3">The sequence shown here is derived from an EMBL/GenBank/DDBJ whole genome shotgun (WGS) entry which is preliminary data.</text>
</comment>
<keyword evidence="4" id="KW-1185">Reference proteome</keyword>
<evidence type="ECO:0000256" key="2">
    <source>
        <dbReference type="SAM" id="SignalP"/>
    </source>
</evidence>
<dbReference type="EMBL" id="JNUP01000063">
    <property type="protein sequence ID" value="KGE72021.1"/>
    <property type="molecule type" value="Genomic_DNA"/>
</dbReference>
<evidence type="ECO:0000313" key="4">
    <source>
        <dbReference type="Proteomes" id="UP000029692"/>
    </source>
</evidence>
<evidence type="ECO:0000313" key="3">
    <source>
        <dbReference type="EMBL" id="KGE72021.1"/>
    </source>
</evidence>
<keyword evidence="2" id="KW-0732">Signal</keyword>
<protein>
    <submittedName>
        <fullName evidence="3">Uncharacterized protein</fullName>
    </submittedName>
</protein>
<feature type="signal peptide" evidence="2">
    <location>
        <begin position="1"/>
        <end position="25"/>
    </location>
</feature>
<dbReference type="Proteomes" id="UP000029692">
    <property type="component" value="Unassembled WGS sequence"/>
</dbReference>
<reference evidence="3 4" key="1">
    <citation type="submission" date="2014-05" db="EMBL/GenBank/DDBJ databases">
        <title>De novo Genome Sequence of Spirocheata sp.</title>
        <authorList>
            <person name="Shivani Y."/>
            <person name="Subhash Y."/>
            <person name="Tushar L."/>
            <person name="Sasikala C."/>
            <person name="Ramana C.V."/>
        </authorList>
    </citation>
    <scope>NUCLEOTIDE SEQUENCE [LARGE SCALE GENOMIC DNA]</scope>
    <source>
        <strain evidence="3 4">JC230</strain>
    </source>
</reference>
<gene>
    <name evidence="3" type="ORF">DC28_07865</name>
</gene>
<dbReference type="AlphaFoldDB" id="A0A098QWR5"/>
<feature type="chain" id="PRO_5001946598" evidence="2">
    <location>
        <begin position="26"/>
        <end position="143"/>
    </location>
</feature>
<evidence type="ECO:0000256" key="1">
    <source>
        <dbReference type="SAM" id="MobiDB-lite"/>
    </source>
</evidence>
<dbReference type="PROSITE" id="PS51257">
    <property type="entry name" value="PROKAR_LIPOPROTEIN"/>
    <property type="match status" value="1"/>
</dbReference>
<organism evidence="3 4">
    <name type="scientific">Spirochaeta lutea</name>
    <dbReference type="NCBI Taxonomy" id="1480694"/>
    <lineage>
        <taxon>Bacteria</taxon>
        <taxon>Pseudomonadati</taxon>
        <taxon>Spirochaetota</taxon>
        <taxon>Spirochaetia</taxon>
        <taxon>Spirochaetales</taxon>
        <taxon>Spirochaetaceae</taxon>
        <taxon>Spirochaeta</taxon>
    </lineage>
</organism>
<dbReference type="RefSeq" id="WP_037547433.1">
    <property type="nucleotide sequence ID" value="NZ_JNUP01000063.1"/>
</dbReference>
<dbReference type="STRING" id="1480694.DC28_07865"/>
<feature type="region of interest" description="Disordered" evidence="1">
    <location>
        <begin position="52"/>
        <end position="71"/>
    </location>
</feature>
<accession>A0A098QWR5</accession>
<name>A0A098QWR5_9SPIO</name>
<sequence>MISKTRFIHLCTLLTIILLVSCSQDGTPTQSVKILDTQAFFDGMKAMGAAGWPDSRGVPQSSPTNPGAAGDLNQTLRELSQETGIAPAQLDELFKLGQAQSMDGTVSQEELQKAIEQSGEMMGSFLNALSDPEFQEQLGGSMW</sequence>